<dbReference type="AlphaFoldDB" id="A0A7Z0J815"/>
<proteinExistence type="predicted"/>
<name>A0A7Z0J815_9ACTN</name>
<accession>A0A7Z0J815</accession>
<dbReference type="EMBL" id="JACCFS010000001">
    <property type="protein sequence ID" value="NYJ32267.1"/>
    <property type="molecule type" value="Genomic_DNA"/>
</dbReference>
<protein>
    <submittedName>
        <fullName evidence="1">Uncharacterized protein</fullName>
    </submittedName>
</protein>
<evidence type="ECO:0000313" key="1">
    <source>
        <dbReference type="EMBL" id="NYJ32267.1"/>
    </source>
</evidence>
<gene>
    <name evidence="1" type="ORF">HNR10_000148</name>
</gene>
<reference evidence="1 2" key="1">
    <citation type="submission" date="2020-07" db="EMBL/GenBank/DDBJ databases">
        <title>Sequencing the genomes of 1000 actinobacteria strains.</title>
        <authorList>
            <person name="Klenk H.-P."/>
        </authorList>
    </citation>
    <scope>NUCLEOTIDE SEQUENCE [LARGE SCALE GENOMIC DNA]</scope>
    <source>
        <strain evidence="1 2">DSM 44442</strain>
    </source>
</reference>
<keyword evidence="2" id="KW-1185">Reference proteome</keyword>
<evidence type="ECO:0000313" key="2">
    <source>
        <dbReference type="Proteomes" id="UP000572051"/>
    </source>
</evidence>
<organism evidence="1 2">
    <name type="scientific">Nocardiopsis aegyptia</name>
    <dbReference type="NCBI Taxonomy" id="220378"/>
    <lineage>
        <taxon>Bacteria</taxon>
        <taxon>Bacillati</taxon>
        <taxon>Actinomycetota</taxon>
        <taxon>Actinomycetes</taxon>
        <taxon>Streptosporangiales</taxon>
        <taxon>Nocardiopsidaceae</taxon>
        <taxon>Nocardiopsis</taxon>
    </lineage>
</organism>
<comment type="caution">
    <text evidence="1">The sequence shown here is derived from an EMBL/GenBank/DDBJ whole genome shotgun (WGS) entry which is preliminary data.</text>
</comment>
<dbReference type="Proteomes" id="UP000572051">
    <property type="component" value="Unassembled WGS sequence"/>
</dbReference>
<sequence>MDRDANAVVVHSRPAGGRYLDRSEHPYGEAVPVPGVGIVLDTDALKDFAR</sequence>